<accession>A0ACC1TBQ4</accession>
<keyword evidence="2" id="KW-1185">Reference proteome</keyword>
<organism evidence="1 2">
    <name type="scientific">Phlebia brevispora</name>
    <dbReference type="NCBI Taxonomy" id="194682"/>
    <lineage>
        <taxon>Eukaryota</taxon>
        <taxon>Fungi</taxon>
        <taxon>Dikarya</taxon>
        <taxon>Basidiomycota</taxon>
        <taxon>Agaricomycotina</taxon>
        <taxon>Agaricomycetes</taxon>
        <taxon>Polyporales</taxon>
        <taxon>Meruliaceae</taxon>
        <taxon>Phlebia</taxon>
    </lineage>
</organism>
<reference evidence="1" key="1">
    <citation type="submission" date="2022-07" db="EMBL/GenBank/DDBJ databases">
        <title>Genome Sequence of Phlebia brevispora.</title>
        <authorList>
            <person name="Buettner E."/>
        </authorList>
    </citation>
    <scope>NUCLEOTIDE SEQUENCE</scope>
    <source>
        <strain evidence="1">MPL23</strain>
    </source>
</reference>
<protein>
    <submittedName>
        <fullName evidence="1">Uncharacterized protein</fullName>
    </submittedName>
</protein>
<evidence type="ECO:0000313" key="2">
    <source>
        <dbReference type="Proteomes" id="UP001148662"/>
    </source>
</evidence>
<comment type="caution">
    <text evidence="1">The sequence shown here is derived from an EMBL/GenBank/DDBJ whole genome shotgun (WGS) entry which is preliminary data.</text>
</comment>
<name>A0ACC1TBQ4_9APHY</name>
<evidence type="ECO:0000313" key="1">
    <source>
        <dbReference type="EMBL" id="KAJ3557582.1"/>
    </source>
</evidence>
<gene>
    <name evidence="1" type="ORF">NM688_g1395</name>
</gene>
<sequence>MGLTNRGAYKQDAHPIARAWKRVCGGFGSSTSLAEDHNPLSSLYPHLRLYLCPLPPENFFNPSINELDDFLLTLTFNPDIPTFPTALTIPSTPLLLYGATIPTIAIMANAVLDACYRCGRECFNFVRNSPPAIDVLWAIRTDGVWTYGGLTPPPSTTVPSITVPPTSTPTASAVPSLTSSVPTATSSSTSLISPSTALTSSQVVLSSSIASSPSLPTSSSLPVSAETPASTSSAVPLPVGASHGISTAALGAILGSILGVMLLLVILLTLCLLRRSVRRRVCQIQTANLRL</sequence>
<dbReference type="EMBL" id="JANHOG010000147">
    <property type="protein sequence ID" value="KAJ3557582.1"/>
    <property type="molecule type" value="Genomic_DNA"/>
</dbReference>
<proteinExistence type="predicted"/>
<dbReference type="Proteomes" id="UP001148662">
    <property type="component" value="Unassembled WGS sequence"/>
</dbReference>